<comment type="caution">
    <text evidence="4">The sequence shown here is derived from an EMBL/GenBank/DDBJ whole genome shotgun (WGS) entry which is preliminary data.</text>
</comment>
<feature type="domain" description="PpiC" evidence="3">
    <location>
        <begin position="229"/>
        <end position="330"/>
    </location>
</feature>
<feature type="domain" description="PpiC" evidence="3">
    <location>
        <begin position="122"/>
        <end position="224"/>
    </location>
</feature>
<name>A0A8J2Y8Z8_9FLAO</name>
<sequence>MKINRYFLFLLLVISTFSYSQQLDKNVLLTLDDEPVLVDEFLRVYHKNIEMVQDEDQKGKEAYLDLFVNYKLKTKEAFDQELDKNPEFQKELNTYKNQLSQNYLFQQEITEELIQEAYDRLTEEVNANHILIRVTPDATPKDTLIAYEKITEILQKARAGEDFETLARTYSEEPKAEERAGALGYFKGFGMVYPFENVAYNTKVGEVSDILRTQYGYHILKVNDRRPVPNEITVAHIMISTRNDVTDEEAKKRLDEILNRINQGEDFGDLAKQFSEDPGSKNNGGKLTRFGSGKLNSSEFETVAFALENPGDISQPVKTNFGWHIIKLIERHPIESLEEQREELLRRIKNTDRSKIVVKAVNDRIKQKYNFKKSETPLAFFNTFVTDSVLKRKWEFTEDHPKLKETIFEIGDVAYTFSDFASYIEKRQKSSRIFKQKELQLASYYDEFEEEKLNEFYKIHLEQENPEYANLITEYRDGLLIFELMQKNIWEPSKEDSLGLEKFYQSNKTNYKWNKRVKALMASTANADYAAQIQSLLENNKTEEEIKEALNSGEQTNVIFKYDLFELGNSVLPENFEFKEGVSKVYDIGSDDHTNSSQFIVFKVDEVFPETHKKLDEIRGKVMSDYQNHLEEQWMQELREKYNVKINKKAVKKLND</sequence>
<evidence type="ECO:0000313" key="4">
    <source>
        <dbReference type="EMBL" id="GGD84103.1"/>
    </source>
</evidence>
<evidence type="ECO:0000256" key="2">
    <source>
        <dbReference type="SAM" id="SignalP"/>
    </source>
</evidence>
<protein>
    <submittedName>
        <fullName evidence="4">Peptidyl-prolyl cis-trans isomerase</fullName>
    </submittedName>
</protein>
<reference evidence="4" key="2">
    <citation type="submission" date="2020-09" db="EMBL/GenBank/DDBJ databases">
        <authorList>
            <person name="Sun Q."/>
            <person name="Zhou Y."/>
        </authorList>
    </citation>
    <scope>NUCLEOTIDE SEQUENCE</scope>
    <source>
        <strain evidence="4">CGMCC 1.12924</strain>
    </source>
</reference>
<dbReference type="EMBL" id="BMGK01000002">
    <property type="protein sequence ID" value="GGD84103.1"/>
    <property type="molecule type" value="Genomic_DNA"/>
</dbReference>
<dbReference type="Pfam" id="PF00639">
    <property type="entry name" value="Rotamase"/>
    <property type="match status" value="1"/>
</dbReference>
<evidence type="ECO:0000313" key="5">
    <source>
        <dbReference type="Proteomes" id="UP000652231"/>
    </source>
</evidence>
<reference evidence="4" key="1">
    <citation type="journal article" date="2014" name="Int. J. Syst. Evol. Microbiol.">
        <title>Complete genome sequence of Corynebacterium casei LMG S-19264T (=DSM 44701T), isolated from a smear-ripened cheese.</title>
        <authorList>
            <consortium name="US DOE Joint Genome Institute (JGI-PGF)"/>
            <person name="Walter F."/>
            <person name="Albersmeier A."/>
            <person name="Kalinowski J."/>
            <person name="Ruckert C."/>
        </authorList>
    </citation>
    <scope>NUCLEOTIDE SEQUENCE</scope>
    <source>
        <strain evidence="4">CGMCC 1.12924</strain>
    </source>
</reference>
<dbReference type="PROSITE" id="PS50198">
    <property type="entry name" value="PPIC_PPIASE_2"/>
    <property type="match status" value="2"/>
</dbReference>
<organism evidence="4 5">
    <name type="scientific">Planktosalinus lacus</name>
    <dbReference type="NCBI Taxonomy" id="1526573"/>
    <lineage>
        <taxon>Bacteria</taxon>
        <taxon>Pseudomonadati</taxon>
        <taxon>Bacteroidota</taxon>
        <taxon>Flavobacteriia</taxon>
        <taxon>Flavobacteriales</taxon>
        <taxon>Flavobacteriaceae</taxon>
        <taxon>Planktosalinus</taxon>
    </lineage>
</organism>
<evidence type="ECO:0000259" key="3">
    <source>
        <dbReference type="PROSITE" id="PS50198"/>
    </source>
</evidence>
<dbReference type="PANTHER" id="PTHR47245:SF2">
    <property type="entry name" value="PEPTIDYL-PROLYL CIS-TRANS ISOMERASE HP_0175-RELATED"/>
    <property type="match status" value="1"/>
</dbReference>
<keyword evidence="1 4" id="KW-0413">Isomerase</keyword>
<dbReference type="InterPro" id="IPR050245">
    <property type="entry name" value="PrsA_foldase"/>
</dbReference>
<proteinExistence type="predicted"/>
<feature type="chain" id="PRO_5035326196" evidence="2">
    <location>
        <begin position="21"/>
        <end position="656"/>
    </location>
</feature>
<keyword evidence="2" id="KW-0732">Signal</keyword>
<accession>A0A8J2Y8Z8</accession>
<keyword evidence="1" id="KW-0697">Rotamase</keyword>
<dbReference type="RefSeq" id="WP_188439202.1">
    <property type="nucleotide sequence ID" value="NZ_BMGK01000002.1"/>
</dbReference>
<dbReference type="SUPFAM" id="SSF54534">
    <property type="entry name" value="FKBP-like"/>
    <property type="match status" value="2"/>
</dbReference>
<dbReference type="InterPro" id="IPR046357">
    <property type="entry name" value="PPIase_dom_sf"/>
</dbReference>
<dbReference type="Proteomes" id="UP000652231">
    <property type="component" value="Unassembled WGS sequence"/>
</dbReference>
<feature type="signal peptide" evidence="2">
    <location>
        <begin position="1"/>
        <end position="20"/>
    </location>
</feature>
<gene>
    <name evidence="4" type="ORF">GCM10011312_05150</name>
</gene>
<dbReference type="GO" id="GO:0003755">
    <property type="term" value="F:peptidyl-prolyl cis-trans isomerase activity"/>
    <property type="evidence" value="ECO:0007669"/>
    <property type="project" value="UniProtKB-KW"/>
</dbReference>
<dbReference type="InterPro" id="IPR000297">
    <property type="entry name" value="PPIase_PpiC"/>
</dbReference>
<dbReference type="PANTHER" id="PTHR47245">
    <property type="entry name" value="PEPTIDYLPROLYL ISOMERASE"/>
    <property type="match status" value="1"/>
</dbReference>
<dbReference type="Gene3D" id="3.10.50.40">
    <property type="match status" value="2"/>
</dbReference>
<dbReference type="AlphaFoldDB" id="A0A8J2Y8Z8"/>
<evidence type="ECO:0000256" key="1">
    <source>
        <dbReference type="PROSITE-ProRule" id="PRU00278"/>
    </source>
</evidence>
<dbReference type="Pfam" id="PF13616">
    <property type="entry name" value="Rotamase_3"/>
    <property type="match status" value="1"/>
</dbReference>
<keyword evidence="5" id="KW-1185">Reference proteome</keyword>